<dbReference type="eggNOG" id="arCOG02099">
    <property type="taxonomic scope" value="Archaea"/>
</dbReference>
<keyword evidence="4" id="KW-0804">Transcription</keyword>
<dbReference type="GO" id="GO:0003677">
    <property type="term" value="F:DNA binding"/>
    <property type="evidence" value="ECO:0007669"/>
    <property type="project" value="UniProtKB-KW"/>
</dbReference>
<dbReference type="Proteomes" id="UP000009296">
    <property type="component" value="Chromosome"/>
</dbReference>
<keyword evidence="7" id="KW-1185">Reference proteome</keyword>
<dbReference type="FunFam" id="1.10.10.10:FF:000189">
    <property type="entry name" value="HTH-type transcriptional regulator MntR"/>
    <property type="match status" value="1"/>
</dbReference>
<dbReference type="Gene3D" id="1.10.60.10">
    <property type="entry name" value="Iron dependent repressor, metal binding and dimerisation domain"/>
    <property type="match status" value="1"/>
</dbReference>
<dbReference type="GO" id="GO:0046914">
    <property type="term" value="F:transition metal ion binding"/>
    <property type="evidence" value="ECO:0007669"/>
    <property type="project" value="InterPro"/>
</dbReference>
<gene>
    <name evidence="6" type="ordered locus">Metok_1497</name>
</gene>
<keyword evidence="3" id="KW-0238">DNA-binding</keyword>
<accession>F8AK87</accession>
<evidence type="ECO:0000259" key="5">
    <source>
        <dbReference type="PROSITE" id="PS50944"/>
    </source>
</evidence>
<dbReference type="InterPro" id="IPR036390">
    <property type="entry name" value="WH_DNA-bd_sf"/>
</dbReference>
<dbReference type="STRING" id="647113.Metok_1497"/>
<dbReference type="Pfam" id="PF02742">
    <property type="entry name" value="Fe_dep_repr_C"/>
    <property type="match status" value="1"/>
</dbReference>
<dbReference type="OrthoDB" id="24735at2157"/>
<dbReference type="EMBL" id="CP002792">
    <property type="protein sequence ID" value="AEH07460.1"/>
    <property type="molecule type" value="Genomic_DNA"/>
</dbReference>
<comment type="similarity">
    <text evidence="1">Belongs to the DtxR/MntR family.</text>
</comment>
<dbReference type="GeneID" id="10773655"/>
<dbReference type="AlphaFoldDB" id="F8AK87"/>
<dbReference type="GO" id="GO:0046983">
    <property type="term" value="F:protein dimerization activity"/>
    <property type="evidence" value="ECO:0007669"/>
    <property type="project" value="InterPro"/>
</dbReference>
<evidence type="ECO:0000256" key="4">
    <source>
        <dbReference type="ARBA" id="ARBA00023163"/>
    </source>
</evidence>
<keyword evidence="2" id="KW-0805">Transcription regulation</keyword>
<evidence type="ECO:0000256" key="2">
    <source>
        <dbReference type="ARBA" id="ARBA00023015"/>
    </source>
</evidence>
<dbReference type="HOGENOM" id="CLU_069532_4_1_2"/>
<dbReference type="PANTHER" id="PTHR33238:SF7">
    <property type="entry name" value="IRON-DEPENDENT TRANSCRIPTIONAL REGULATOR"/>
    <property type="match status" value="1"/>
</dbReference>
<proteinExistence type="inferred from homology"/>
<name>F8AK87_METOI</name>
<dbReference type="InterPro" id="IPR036388">
    <property type="entry name" value="WH-like_DNA-bd_sf"/>
</dbReference>
<dbReference type="SUPFAM" id="SSF47979">
    <property type="entry name" value="Iron-dependent repressor protein, dimerization domain"/>
    <property type="match status" value="1"/>
</dbReference>
<dbReference type="InterPro" id="IPR036421">
    <property type="entry name" value="Fe_dep_repressor_sf"/>
</dbReference>
<dbReference type="SMART" id="SM00529">
    <property type="entry name" value="HTH_DTXR"/>
    <property type="match status" value="1"/>
</dbReference>
<dbReference type="KEGG" id="mok:Metok_1497"/>
<evidence type="ECO:0000256" key="1">
    <source>
        <dbReference type="ARBA" id="ARBA00007871"/>
    </source>
</evidence>
<dbReference type="PANTHER" id="PTHR33238">
    <property type="entry name" value="IRON (METAL) DEPENDENT REPRESSOR, DTXR FAMILY"/>
    <property type="match status" value="1"/>
</dbReference>
<evidence type="ECO:0000256" key="3">
    <source>
        <dbReference type="ARBA" id="ARBA00023125"/>
    </source>
</evidence>
<sequence>MVSSNIEDYLEQIYLFIQKNKRPIKTTELAKILNVNPSAITSMAKKLHSEGYVIYEPYVGILLTKKGEDVAKKTIRKHRIIETFLKDYLGVDKNIASEEACKMEHTVSEDTIDKLYNFMNKLRKEKEEQN</sequence>
<dbReference type="RefSeq" id="WP_013867641.1">
    <property type="nucleotide sequence ID" value="NC_015636.1"/>
</dbReference>
<feature type="domain" description="HTH dtxR-type" evidence="5">
    <location>
        <begin position="1"/>
        <end position="64"/>
    </location>
</feature>
<dbReference type="InterPro" id="IPR022689">
    <property type="entry name" value="Iron_dep_repressor"/>
</dbReference>
<protein>
    <submittedName>
        <fullName evidence="6">Iron (Metal) dependent repressor, DtxR family</fullName>
    </submittedName>
</protein>
<dbReference type="PROSITE" id="PS50944">
    <property type="entry name" value="HTH_DTXR"/>
    <property type="match status" value="1"/>
</dbReference>
<evidence type="ECO:0000313" key="7">
    <source>
        <dbReference type="Proteomes" id="UP000009296"/>
    </source>
</evidence>
<dbReference type="GO" id="GO:0003700">
    <property type="term" value="F:DNA-binding transcription factor activity"/>
    <property type="evidence" value="ECO:0007669"/>
    <property type="project" value="InterPro"/>
</dbReference>
<evidence type="ECO:0000313" key="6">
    <source>
        <dbReference type="EMBL" id="AEH07460.1"/>
    </source>
</evidence>
<dbReference type="InterPro" id="IPR022687">
    <property type="entry name" value="HTH_DTXR"/>
</dbReference>
<dbReference type="Gene3D" id="1.10.10.10">
    <property type="entry name" value="Winged helix-like DNA-binding domain superfamily/Winged helix DNA-binding domain"/>
    <property type="match status" value="1"/>
</dbReference>
<dbReference type="Pfam" id="PF01325">
    <property type="entry name" value="Fe_dep_repress"/>
    <property type="match status" value="1"/>
</dbReference>
<organism evidence="6 7">
    <name type="scientific">Methanothermococcus okinawensis (strain DSM 14208 / JCM 11175 / IH1)</name>
    <dbReference type="NCBI Taxonomy" id="647113"/>
    <lineage>
        <taxon>Archaea</taxon>
        <taxon>Methanobacteriati</taxon>
        <taxon>Methanobacteriota</taxon>
        <taxon>Methanomada group</taxon>
        <taxon>Methanococci</taxon>
        <taxon>Methanococcales</taxon>
        <taxon>Methanococcaceae</taxon>
        <taxon>Methanothermococcus</taxon>
    </lineage>
</organism>
<reference evidence="6" key="1">
    <citation type="submission" date="2011-05" db="EMBL/GenBank/DDBJ databases">
        <title>Complete sequence of chromosome of Methanothermococcus okinawensis IH1.</title>
        <authorList>
            <consortium name="US DOE Joint Genome Institute"/>
            <person name="Lucas S."/>
            <person name="Han J."/>
            <person name="Lapidus A."/>
            <person name="Cheng J.-F."/>
            <person name="Goodwin L."/>
            <person name="Pitluck S."/>
            <person name="Peters L."/>
            <person name="Mikhailova N."/>
            <person name="Held B."/>
            <person name="Han C."/>
            <person name="Tapia R."/>
            <person name="Land M."/>
            <person name="Hauser L."/>
            <person name="Kyrpides N."/>
            <person name="Ivanova N."/>
            <person name="Pagani I."/>
            <person name="Sieprawska-Lupa M."/>
            <person name="Takai K."/>
            <person name="Miyazaki J."/>
            <person name="Whitman W."/>
            <person name="Woyke T."/>
        </authorList>
    </citation>
    <scope>NUCLEOTIDE SEQUENCE</scope>
    <source>
        <strain evidence="6">IH1</strain>
    </source>
</reference>
<dbReference type="SUPFAM" id="SSF46785">
    <property type="entry name" value="Winged helix' DNA-binding domain"/>
    <property type="match status" value="1"/>
</dbReference>
<dbReference type="InterPro" id="IPR050536">
    <property type="entry name" value="DtxR_MntR_Metal-Reg"/>
</dbReference>
<dbReference type="InterPro" id="IPR001367">
    <property type="entry name" value="Fe_dep_repressor"/>
</dbReference>